<dbReference type="Proteomes" id="UP001241571">
    <property type="component" value="Unassembled WGS sequence"/>
</dbReference>
<reference evidence="1 2" key="1">
    <citation type="submission" date="2023-06" db="EMBL/GenBank/DDBJ databases">
        <title>Acute promotion of culturable opportunistic pathogens and persistent increase of antibiotic resistance following antibiotic exposure in mouse gut microbiota.</title>
        <authorList>
            <person name="Li L."/>
            <person name="Wang B."/>
            <person name="Sun Y."/>
            <person name="Wang M."/>
            <person name="Xu H."/>
        </authorList>
    </citation>
    <scope>NUCLEOTIDE SEQUENCE [LARGE SCALE GENOMIC DNA]</scope>
    <source>
        <strain evidence="1 2">CRI2_2</strain>
    </source>
</reference>
<dbReference type="InterPro" id="IPR011856">
    <property type="entry name" value="tRNA_endonuc-like_dom_sf"/>
</dbReference>
<sequence length="158" mass="18308">MAKVSEWVMEEVNKPIMYHFEGTEKEYENHIVEHIDDICSGMGLPPVVLVGQQKQIRFDNNQIIVDIICRHADDSCTVFEVKKINKKHPHTSTNEQVKAIGQALLYKSVLGSKLENVRVCVIADKIFKRTLLCFSEFDLPITLIEFQKDKVFIPYNKW</sequence>
<organism evidence="1 2">
    <name type="scientific">Enterococcus gallinarum</name>
    <dbReference type="NCBI Taxonomy" id="1353"/>
    <lineage>
        <taxon>Bacteria</taxon>
        <taxon>Bacillati</taxon>
        <taxon>Bacillota</taxon>
        <taxon>Bacilli</taxon>
        <taxon>Lactobacillales</taxon>
        <taxon>Enterococcaceae</taxon>
        <taxon>Enterococcus</taxon>
    </lineage>
</organism>
<dbReference type="RefSeq" id="WP_103299975.1">
    <property type="nucleotide sequence ID" value="NZ_CP078505.1"/>
</dbReference>
<comment type="caution">
    <text evidence="1">The sequence shown here is derived from an EMBL/GenBank/DDBJ whole genome shotgun (WGS) entry which is preliminary data.</text>
</comment>
<accession>A0ABD4ZY32</accession>
<dbReference type="Gene3D" id="3.40.1350.10">
    <property type="match status" value="1"/>
</dbReference>
<protein>
    <recommendedName>
        <fullName evidence="3">DUF91 domain-containing protein</fullName>
    </recommendedName>
</protein>
<name>A0ABD4ZY32_ENTGA</name>
<evidence type="ECO:0008006" key="3">
    <source>
        <dbReference type="Google" id="ProtNLM"/>
    </source>
</evidence>
<evidence type="ECO:0000313" key="2">
    <source>
        <dbReference type="Proteomes" id="UP001241571"/>
    </source>
</evidence>
<dbReference type="EMBL" id="JASUBT010000021">
    <property type="protein sequence ID" value="MDL4937523.1"/>
    <property type="molecule type" value="Genomic_DNA"/>
</dbReference>
<evidence type="ECO:0000313" key="1">
    <source>
        <dbReference type="EMBL" id="MDL4937523.1"/>
    </source>
</evidence>
<dbReference type="AlphaFoldDB" id="A0ABD4ZY32"/>
<gene>
    <name evidence="1" type="ORF">QRX88_17620</name>
</gene>
<proteinExistence type="predicted"/>